<dbReference type="PANTHER" id="PTHR36932:SF1">
    <property type="entry name" value="CAPSULAR POLYSACCHARIDE BIOSYNTHESIS PROTEIN"/>
    <property type="match status" value="1"/>
</dbReference>
<dbReference type="RefSeq" id="WP_123891122.1">
    <property type="nucleotide sequence ID" value="NZ_RKKU01000032.1"/>
</dbReference>
<dbReference type="PANTHER" id="PTHR36932">
    <property type="entry name" value="CAPSULAR POLYSACCHARIDE BIOSYNTHESIS PROTEIN"/>
    <property type="match status" value="1"/>
</dbReference>
<accession>A0ABX9XDI8</accession>
<gene>
    <name evidence="1" type="ORF">EF096_17820</name>
</gene>
<dbReference type="Proteomes" id="UP000275199">
    <property type="component" value="Unassembled WGS sequence"/>
</dbReference>
<dbReference type="InterPro" id="IPR042099">
    <property type="entry name" value="ANL_N_sf"/>
</dbReference>
<reference evidence="1 2" key="1">
    <citation type="submission" date="2018-11" db="EMBL/GenBank/DDBJ databases">
        <authorList>
            <person name="Jang G.I."/>
            <person name="Hwang C.Y."/>
        </authorList>
    </citation>
    <scope>NUCLEOTIDE SEQUENCE [LARGE SCALE GENOMIC DNA]</scope>
    <source>
        <strain evidence="1 2">SSM26</strain>
    </source>
</reference>
<dbReference type="EMBL" id="RKKU01000032">
    <property type="protein sequence ID" value="ROZ81208.1"/>
    <property type="molecule type" value="Genomic_DNA"/>
</dbReference>
<dbReference type="SUPFAM" id="SSF56801">
    <property type="entry name" value="Acetyl-CoA synthetase-like"/>
    <property type="match status" value="1"/>
</dbReference>
<name>A0ABX9XDI8_9PSED</name>
<protein>
    <submittedName>
        <fullName evidence="1">Phenylacetate--CoA ligase family protein</fullName>
    </submittedName>
</protein>
<evidence type="ECO:0000313" key="2">
    <source>
        <dbReference type="Proteomes" id="UP000275199"/>
    </source>
</evidence>
<keyword evidence="1" id="KW-0436">Ligase</keyword>
<dbReference type="GO" id="GO:0016874">
    <property type="term" value="F:ligase activity"/>
    <property type="evidence" value="ECO:0007669"/>
    <property type="project" value="UniProtKB-KW"/>
</dbReference>
<sequence>MVISKILFIFAHLVAKPRVMWMYYRLLFEERKSMPELLIKQRIAIKRYLIFCKKEVPFFAPKIPKLTDALEVGALQTVINDIPLMTKDDISRCRAKLELPEAKVGAFKVGKTGGSTGDPLKYRVSKKCNDAAFAILYRGLGRGGYKLGDKLAVMAGGSLVTKRNGFKSKVVSFFMNTKKYSSYGVSDDLFQEYYQDLVSWKPKFIRGYASSLFEFAKFIEKNKYDLSFVSVFTTAEMLFEHQRAYIEKVFSAKVYNGYGLNDGGVTAFECKYGGGFHIDLERSFLEVVDESGRLIFDKVGRIVATSFLNKATPFVRYVTGDLGEITNRKCKCGSPYPLLISLAGRTTDVLRLNGRMVGSPVLTVLMGNIDVARYQFIQVEENKVLLVMEKNDAFDVVDEGFIRNSLFSNVGEFDLVFVYDEALFEVVDGGKHKVVINKTGLMQGARN</sequence>
<proteinExistence type="predicted"/>
<dbReference type="InterPro" id="IPR053158">
    <property type="entry name" value="CapK_Type1_Caps_Biosynth"/>
</dbReference>
<organism evidence="1 2">
    <name type="scientific">Pseudomonas neustonica</name>
    <dbReference type="NCBI Taxonomy" id="2487346"/>
    <lineage>
        <taxon>Bacteria</taxon>
        <taxon>Pseudomonadati</taxon>
        <taxon>Pseudomonadota</taxon>
        <taxon>Gammaproteobacteria</taxon>
        <taxon>Pseudomonadales</taxon>
        <taxon>Pseudomonadaceae</taxon>
        <taxon>Pseudomonas</taxon>
    </lineage>
</organism>
<comment type="caution">
    <text evidence="1">The sequence shown here is derived from an EMBL/GenBank/DDBJ whole genome shotgun (WGS) entry which is preliminary data.</text>
</comment>
<dbReference type="Gene3D" id="3.40.50.12780">
    <property type="entry name" value="N-terminal domain of ligase-like"/>
    <property type="match status" value="1"/>
</dbReference>
<keyword evidence="2" id="KW-1185">Reference proteome</keyword>
<evidence type="ECO:0000313" key="1">
    <source>
        <dbReference type="EMBL" id="ROZ81208.1"/>
    </source>
</evidence>